<name>A0A6G1X5A4_9BACI</name>
<protein>
    <submittedName>
        <fullName evidence="2">GNAT family N-acetyltransferase</fullName>
    </submittedName>
</protein>
<dbReference type="AlphaFoldDB" id="A0A6G1X5A4"/>
<keyword evidence="2" id="KW-0808">Transferase</keyword>
<evidence type="ECO:0000313" key="2">
    <source>
        <dbReference type="EMBL" id="MRG86122.1"/>
    </source>
</evidence>
<keyword evidence="3" id="KW-1185">Reference proteome</keyword>
<reference evidence="2 3" key="1">
    <citation type="submission" date="2019-11" db="EMBL/GenBank/DDBJ databases">
        <authorList>
            <person name="Li J."/>
        </authorList>
    </citation>
    <scope>NUCLEOTIDE SEQUENCE [LARGE SCALE GENOMIC DNA]</scope>
    <source>
        <strain evidence="2 3">J4</strain>
    </source>
</reference>
<feature type="domain" description="N-acetyltransferase" evidence="1">
    <location>
        <begin position="131"/>
        <end position="262"/>
    </location>
</feature>
<dbReference type="EMBL" id="WJNH01000003">
    <property type="protein sequence ID" value="MRG86122.1"/>
    <property type="molecule type" value="Genomic_DNA"/>
</dbReference>
<proteinExistence type="predicted"/>
<evidence type="ECO:0000313" key="3">
    <source>
        <dbReference type="Proteomes" id="UP000480185"/>
    </source>
</evidence>
<gene>
    <name evidence="2" type="ORF">GH754_07265</name>
</gene>
<comment type="caution">
    <text evidence="2">The sequence shown here is derived from an EMBL/GenBank/DDBJ whole genome shotgun (WGS) entry which is preliminary data.</text>
</comment>
<dbReference type="OrthoDB" id="248489at2"/>
<dbReference type="InterPro" id="IPR016181">
    <property type="entry name" value="Acyl_CoA_acyltransferase"/>
</dbReference>
<accession>A0A6G1X5A4</accession>
<dbReference type="RefSeq" id="WP_153728035.1">
    <property type="nucleotide sequence ID" value="NZ_WJNH01000003.1"/>
</dbReference>
<dbReference type="Gene3D" id="3.40.630.30">
    <property type="match status" value="1"/>
</dbReference>
<sequence>MIRPLTENDRDSCMKFVKEKPAENLFIIGDIEAYGFDHDIQEVWGEFNQNGQYKAVLLRYRDNYIIYAPNDFDVRGIANIIDQDERKNKFVSGIGPIVNQVVDHLTYKPNKRREFYYAKCESLQKQAISKEEIKQASVHDIPRIINLHEQIPEFETREGREESLKQNMEQGVSRIYYIEDGGDIVSTAMTTAENTFSAMIIGVCTLEGYKKKGYASACMTHLCEKLLSEGKHLCLFYDNPEAGNIYKRLGFEDIGKWVMNIY</sequence>
<dbReference type="InterPro" id="IPR000182">
    <property type="entry name" value="GNAT_dom"/>
</dbReference>
<dbReference type="GO" id="GO:0016747">
    <property type="term" value="F:acyltransferase activity, transferring groups other than amino-acyl groups"/>
    <property type="evidence" value="ECO:0007669"/>
    <property type="project" value="InterPro"/>
</dbReference>
<organism evidence="2 3">
    <name type="scientific">Salinibacillus xinjiangensis</name>
    <dbReference type="NCBI Taxonomy" id="1229268"/>
    <lineage>
        <taxon>Bacteria</taxon>
        <taxon>Bacillati</taxon>
        <taxon>Bacillota</taxon>
        <taxon>Bacilli</taxon>
        <taxon>Bacillales</taxon>
        <taxon>Bacillaceae</taxon>
        <taxon>Salinibacillus</taxon>
    </lineage>
</organism>
<dbReference type="PROSITE" id="PS51186">
    <property type="entry name" value="GNAT"/>
    <property type="match status" value="1"/>
</dbReference>
<dbReference type="SUPFAM" id="SSF55729">
    <property type="entry name" value="Acyl-CoA N-acyltransferases (Nat)"/>
    <property type="match status" value="1"/>
</dbReference>
<evidence type="ECO:0000259" key="1">
    <source>
        <dbReference type="PROSITE" id="PS51186"/>
    </source>
</evidence>
<dbReference type="Pfam" id="PF00583">
    <property type="entry name" value="Acetyltransf_1"/>
    <property type="match status" value="1"/>
</dbReference>
<dbReference type="Proteomes" id="UP000480185">
    <property type="component" value="Unassembled WGS sequence"/>
</dbReference>